<organism evidence="1 2">
    <name type="scientific">Sinocyclocheilus anshuiensis</name>
    <dbReference type="NCBI Taxonomy" id="1608454"/>
    <lineage>
        <taxon>Eukaryota</taxon>
        <taxon>Metazoa</taxon>
        <taxon>Chordata</taxon>
        <taxon>Craniata</taxon>
        <taxon>Vertebrata</taxon>
        <taxon>Euteleostomi</taxon>
        <taxon>Actinopterygii</taxon>
        <taxon>Neopterygii</taxon>
        <taxon>Teleostei</taxon>
        <taxon>Ostariophysi</taxon>
        <taxon>Cypriniformes</taxon>
        <taxon>Cyprinidae</taxon>
        <taxon>Cyprininae</taxon>
        <taxon>Sinocyclocheilus</taxon>
    </lineage>
</organism>
<dbReference type="InterPro" id="IPR036816">
    <property type="entry name" value="RNaseA-like_dom_sf"/>
</dbReference>
<protein>
    <submittedName>
        <fullName evidence="1">Uncharacterized protein</fullName>
    </submittedName>
</protein>
<sequence>KLVSFGMHEEDLTTVIENRQINEQGKCRKLNTCIKSKENERDYKANGFDVIDCVRNEQGGKCKYTGIPENGFQITLTCKKGKPVYYICLVSNNTRFLNIDRRVHELQTFLFDK</sequence>
<dbReference type="Gene3D" id="3.10.130.10">
    <property type="entry name" value="Ribonuclease A-like domain"/>
    <property type="match status" value="1"/>
</dbReference>
<evidence type="ECO:0000313" key="1">
    <source>
        <dbReference type="Ensembl" id="ENSSANP00000060774.1"/>
    </source>
</evidence>
<keyword evidence="2" id="KW-1185">Reference proteome</keyword>
<dbReference type="Ensembl" id="ENSSANT00000064631.1">
    <property type="protein sequence ID" value="ENSSANP00000060774.1"/>
    <property type="gene ID" value="ENSSANG00000030358.1"/>
</dbReference>
<evidence type="ECO:0000313" key="2">
    <source>
        <dbReference type="Proteomes" id="UP000472260"/>
    </source>
</evidence>
<reference evidence="1" key="1">
    <citation type="submission" date="2025-08" db="UniProtKB">
        <authorList>
            <consortium name="Ensembl"/>
        </authorList>
    </citation>
    <scope>IDENTIFICATION</scope>
</reference>
<name>A0A671PT35_9TELE</name>
<accession>A0A671PT35</accession>
<reference evidence="1" key="2">
    <citation type="submission" date="2025-09" db="UniProtKB">
        <authorList>
            <consortium name="Ensembl"/>
        </authorList>
    </citation>
    <scope>IDENTIFICATION</scope>
</reference>
<dbReference type="AlphaFoldDB" id="A0A671PT35"/>
<dbReference type="Proteomes" id="UP000472260">
    <property type="component" value="Unassembled WGS sequence"/>
</dbReference>
<proteinExistence type="predicted"/>